<organism evidence="2 3">
    <name type="scientific">Flavonifractor plautii 1_3_50AFAA</name>
    <dbReference type="NCBI Taxonomy" id="742738"/>
    <lineage>
        <taxon>Bacteria</taxon>
        <taxon>Bacillati</taxon>
        <taxon>Bacillota</taxon>
        <taxon>Clostridia</taxon>
        <taxon>Eubacteriales</taxon>
        <taxon>Oscillospiraceae</taxon>
        <taxon>Flavonifractor</taxon>
    </lineage>
</organism>
<dbReference type="GeneID" id="72464554"/>
<dbReference type="Pfam" id="PF19629">
    <property type="entry name" value="DUF6133"/>
    <property type="match status" value="1"/>
</dbReference>
<keyword evidence="1" id="KW-0472">Membrane</keyword>
<gene>
    <name evidence="2" type="ORF">HMPREF9460_01917</name>
</gene>
<comment type="caution">
    <text evidence="2">The sequence shown here is derived from an EMBL/GenBank/DDBJ whole genome shotgun (WGS) entry which is preliminary data.</text>
</comment>
<dbReference type="eggNOG" id="ENOG5032ZGD">
    <property type="taxonomic scope" value="Bacteria"/>
</dbReference>
<accession>A0A096DDJ0</accession>
<keyword evidence="3" id="KW-1185">Reference proteome</keyword>
<feature type="transmembrane region" description="Helical" evidence="1">
    <location>
        <begin position="35"/>
        <end position="56"/>
    </location>
</feature>
<dbReference type="HOGENOM" id="CLU_179196_0_0_9"/>
<evidence type="ECO:0000313" key="3">
    <source>
        <dbReference type="Proteomes" id="UP000029585"/>
    </source>
</evidence>
<protein>
    <submittedName>
        <fullName evidence="2">Uncharacterized protein</fullName>
    </submittedName>
</protein>
<dbReference type="EMBL" id="ADLO01000056">
    <property type="protein sequence ID" value="KGF55604.1"/>
    <property type="molecule type" value="Genomic_DNA"/>
</dbReference>
<name>A0A096DDJ0_FLAPL</name>
<dbReference type="Proteomes" id="UP000029585">
    <property type="component" value="Unassembled WGS sequence"/>
</dbReference>
<keyword evidence="1" id="KW-1133">Transmembrane helix</keyword>
<reference evidence="2 3" key="1">
    <citation type="submission" date="2011-08" db="EMBL/GenBank/DDBJ databases">
        <title>The Genome Sequence of Clostridium orbiscindens 1_3_50AFAA.</title>
        <authorList>
            <consortium name="The Broad Institute Genome Sequencing Platform"/>
            <person name="Earl A."/>
            <person name="Ward D."/>
            <person name="Feldgarden M."/>
            <person name="Gevers D."/>
            <person name="Daigneault M."/>
            <person name="Strauss J."/>
            <person name="Allen-Vercoe E."/>
            <person name="Young S.K."/>
            <person name="Zeng Q."/>
            <person name="Gargeya S."/>
            <person name="Fitzgerald M."/>
            <person name="Haas B."/>
            <person name="Abouelleil A."/>
            <person name="Alvarado L."/>
            <person name="Arachchi H.M."/>
            <person name="Berlin A."/>
            <person name="Brown A."/>
            <person name="Chapman S.B."/>
            <person name="Chen Z."/>
            <person name="Dunbar C."/>
            <person name="Freedman E."/>
            <person name="Gearin G."/>
            <person name="Gellesch M."/>
            <person name="Goldberg J."/>
            <person name="Griggs A."/>
            <person name="Gujja S."/>
            <person name="Heiman D."/>
            <person name="Howarth C."/>
            <person name="Larson L."/>
            <person name="Lui A."/>
            <person name="MacDonald P.J.P."/>
            <person name="Montmayeur A."/>
            <person name="Murphy C."/>
            <person name="Neiman D."/>
            <person name="Pearson M."/>
            <person name="Priest M."/>
            <person name="Roberts A."/>
            <person name="Saif S."/>
            <person name="Shea T."/>
            <person name="Shenoy N."/>
            <person name="Sisk P."/>
            <person name="Stolte C."/>
            <person name="Sykes S."/>
            <person name="Wortman J."/>
            <person name="Nusbaum C."/>
            <person name="Birren B."/>
        </authorList>
    </citation>
    <scope>NUCLEOTIDE SEQUENCE [LARGE SCALE GENOMIC DNA]</scope>
    <source>
        <strain evidence="2 3">1_3_50AFAA</strain>
    </source>
</reference>
<evidence type="ECO:0000256" key="1">
    <source>
        <dbReference type="SAM" id="Phobius"/>
    </source>
</evidence>
<dbReference type="InterPro" id="IPR045765">
    <property type="entry name" value="DUF6133"/>
</dbReference>
<dbReference type="AlphaFoldDB" id="A0A096DDJ0"/>
<dbReference type="RefSeq" id="WP_009258044.1">
    <property type="nucleotide sequence ID" value="NZ_KN174163.1"/>
</dbReference>
<sequence length="73" mass="8005">MRNFTTRIQNKANALALRARMALSNQRGDFYISDAVKIIIAVVLGALLLAALTLIFNDTVIPRITSEIEGLFG</sequence>
<evidence type="ECO:0000313" key="2">
    <source>
        <dbReference type="EMBL" id="KGF55604.1"/>
    </source>
</evidence>
<keyword evidence="1" id="KW-0812">Transmembrane</keyword>
<dbReference type="PATRIC" id="fig|742738.3.peg.1968"/>
<proteinExistence type="predicted"/>